<name>A0A174APL2_9FIRM</name>
<sequence>MSMSIKDVAAAAEVLTCLSQKKIKLDGIITQEWNLNQYPNAFHFLEQYPEQVVKMVVRIGEDQQT</sequence>
<dbReference type="Proteomes" id="UP000095787">
    <property type="component" value="Unassembled WGS sequence"/>
</dbReference>
<organism evidence="1 2">
    <name type="scientific">[Ruminococcus] torques</name>
    <dbReference type="NCBI Taxonomy" id="33039"/>
    <lineage>
        <taxon>Bacteria</taxon>
        <taxon>Bacillati</taxon>
        <taxon>Bacillota</taxon>
        <taxon>Clostridia</taxon>
        <taxon>Lachnospirales</taxon>
        <taxon>Lachnospiraceae</taxon>
        <taxon>Mediterraneibacter</taxon>
    </lineage>
</organism>
<dbReference type="EMBL" id="CYZO01000011">
    <property type="protein sequence ID" value="CUN90711.1"/>
    <property type="molecule type" value="Genomic_DNA"/>
</dbReference>
<gene>
    <name evidence="1" type="ORF">ERS852456_01119</name>
</gene>
<reference evidence="1 2" key="1">
    <citation type="submission" date="2015-09" db="EMBL/GenBank/DDBJ databases">
        <authorList>
            <consortium name="Pathogen Informatics"/>
        </authorList>
    </citation>
    <scope>NUCLEOTIDE SEQUENCE [LARGE SCALE GENOMIC DNA]</scope>
    <source>
        <strain evidence="1 2">2789STDY5834841</strain>
    </source>
</reference>
<evidence type="ECO:0000313" key="1">
    <source>
        <dbReference type="EMBL" id="CUN90711.1"/>
    </source>
</evidence>
<evidence type="ECO:0000313" key="2">
    <source>
        <dbReference type="Proteomes" id="UP000095787"/>
    </source>
</evidence>
<protein>
    <submittedName>
        <fullName evidence="1">Uncharacterized protein</fullName>
    </submittedName>
</protein>
<accession>A0A174APL2</accession>
<dbReference type="AlphaFoldDB" id="A0A174APL2"/>
<dbReference type="RefSeq" id="WP_055158798.1">
    <property type="nucleotide sequence ID" value="NZ_CYZO01000011.1"/>
</dbReference>
<proteinExistence type="predicted"/>